<comment type="similarity">
    <text evidence="2">Belongs to the adenosylhomocysteinase family.</text>
</comment>
<dbReference type="Pfam" id="PF00670">
    <property type="entry name" value="AdoHcyase_NAD"/>
    <property type="match status" value="1"/>
</dbReference>
<dbReference type="GO" id="GO:0005829">
    <property type="term" value="C:cytosol"/>
    <property type="evidence" value="ECO:0007669"/>
    <property type="project" value="TreeGrafter"/>
</dbReference>
<dbReference type="Proteomes" id="UP000587002">
    <property type="component" value="Unassembled WGS sequence"/>
</dbReference>
<dbReference type="Gene3D" id="3.40.50.1480">
    <property type="entry name" value="Adenosylhomocysteinase-like"/>
    <property type="match status" value="1"/>
</dbReference>
<comment type="caution">
    <text evidence="6">The sequence shown here is derived from an EMBL/GenBank/DDBJ whole genome shotgun (WGS) entry which is preliminary data.</text>
</comment>
<dbReference type="PANTHER" id="PTHR23420:SF0">
    <property type="entry name" value="ADENOSYLHOMOCYSTEINASE"/>
    <property type="match status" value="1"/>
</dbReference>
<comment type="cofactor">
    <cofactor evidence="1">
        <name>NAD(+)</name>
        <dbReference type="ChEBI" id="CHEBI:57540"/>
    </cofactor>
</comment>
<dbReference type="SMART" id="SM00997">
    <property type="entry name" value="AdoHcyase_NAD"/>
    <property type="match status" value="1"/>
</dbReference>
<evidence type="ECO:0000313" key="6">
    <source>
        <dbReference type="EMBL" id="NYI83765.1"/>
    </source>
</evidence>
<organism evidence="6 7">
    <name type="scientific">Saccharopolyspora hordei</name>
    <dbReference type="NCBI Taxonomy" id="1838"/>
    <lineage>
        <taxon>Bacteria</taxon>
        <taxon>Bacillati</taxon>
        <taxon>Actinomycetota</taxon>
        <taxon>Actinomycetes</taxon>
        <taxon>Pseudonocardiales</taxon>
        <taxon>Pseudonocardiaceae</taxon>
        <taxon>Saccharopolyspora</taxon>
    </lineage>
</organism>
<dbReference type="SUPFAM" id="SSF51735">
    <property type="entry name" value="NAD(P)-binding Rossmann-fold domains"/>
    <property type="match status" value="1"/>
</dbReference>
<dbReference type="InterPro" id="IPR000043">
    <property type="entry name" value="Adenosylhomocysteinase-like"/>
</dbReference>
<dbReference type="GO" id="GO:0033353">
    <property type="term" value="P:S-adenosylmethionine cycle"/>
    <property type="evidence" value="ECO:0007669"/>
    <property type="project" value="TreeGrafter"/>
</dbReference>
<evidence type="ECO:0000313" key="7">
    <source>
        <dbReference type="Proteomes" id="UP000587002"/>
    </source>
</evidence>
<keyword evidence="3" id="KW-0554">One-carbon metabolism</keyword>
<dbReference type="GO" id="GO:0004013">
    <property type="term" value="F:adenosylhomocysteinase activity"/>
    <property type="evidence" value="ECO:0007669"/>
    <property type="project" value="TreeGrafter"/>
</dbReference>
<protein>
    <submittedName>
        <fullName evidence="6">Adenosylhomocysteinase</fullName>
    </submittedName>
</protein>
<sequence>MRALDAELDGVRVLPVHRAAAEADLVVTTTGNRDVVTVEHVRRMEDGAILASSGHFDLEIAVDDLTRTAVRRRFVRENCAEHTLPEGHRVLLLAEGRLPGQAAAEAHPAEVVDMTFATQALAVRYLVENAGELDPAVHPVPKEIEDEVARAELAAYDVTTGELTPRQREYLASWRIGT</sequence>
<proteinExistence type="inferred from homology"/>
<evidence type="ECO:0000259" key="5">
    <source>
        <dbReference type="SMART" id="SM00997"/>
    </source>
</evidence>
<feature type="domain" description="S-adenosyl-L-homocysteine hydrolase NAD binding" evidence="5">
    <location>
        <begin position="1"/>
        <end position="106"/>
    </location>
</feature>
<evidence type="ECO:0000256" key="2">
    <source>
        <dbReference type="ARBA" id="ARBA00007122"/>
    </source>
</evidence>
<keyword evidence="4" id="KW-0520">NAD</keyword>
<evidence type="ECO:0000256" key="1">
    <source>
        <dbReference type="ARBA" id="ARBA00001911"/>
    </source>
</evidence>
<dbReference type="PANTHER" id="PTHR23420">
    <property type="entry name" value="ADENOSYLHOMOCYSTEINASE"/>
    <property type="match status" value="1"/>
</dbReference>
<name>A0A853AI23_9PSEU</name>
<keyword evidence="7" id="KW-1185">Reference proteome</keyword>
<reference evidence="6 7" key="1">
    <citation type="submission" date="2020-07" db="EMBL/GenBank/DDBJ databases">
        <title>Sequencing the genomes of 1000 actinobacteria strains.</title>
        <authorList>
            <person name="Klenk H.-P."/>
        </authorList>
    </citation>
    <scope>NUCLEOTIDE SEQUENCE [LARGE SCALE GENOMIC DNA]</scope>
    <source>
        <strain evidence="6 7">DSM 44065</strain>
    </source>
</reference>
<dbReference type="InterPro" id="IPR015878">
    <property type="entry name" value="Ado_hCys_hydrolase_NAD-bd"/>
</dbReference>
<evidence type="ECO:0000256" key="3">
    <source>
        <dbReference type="ARBA" id="ARBA00022563"/>
    </source>
</evidence>
<dbReference type="InterPro" id="IPR042172">
    <property type="entry name" value="Adenosylhomocyst_ase-like_sf"/>
</dbReference>
<accession>A0A853AI23</accession>
<dbReference type="GO" id="GO:0006730">
    <property type="term" value="P:one-carbon metabolic process"/>
    <property type="evidence" value="ECO:0007669"/>
    <property type="project" value="UniProtKB-KW"/>
</dbReference>
<evidence type="ECO:0000256" key="4">
    <source>
        <dbReference type="ARBA" id="ARBA00023027"/>
    </source>
</evidence>
<dbReference type="AlphaFoldDB" id="A0A853AI23"/>
<gene>
    <name evidence="6" type="ORF">HNR68_002395</name>
</gene>
<dbReference type="Gene3D" id="3.40.50.720">
    <property type="entry name" value="NAD(P)-binding Rossmann-like Domain"/>
    <property type="match status" value="1"/>
</dbReference>
<dbReference type="InterPro" id="IPR036291">
    <property type="entry name" value="NAD(P)-bd_dom_sf"/>
</dbReference>
<dbReference type="SUPFAM" id="SSF52283">
    <property type="entry name" value="Formate/glycerate dehydrogenase catalytic domain-like"/>
    <property type="match status" value="1"/>
</dbReference>
<dbReference type="EMBL" id="JACCFJ010000001">
    <property type="protein sequence ID" value="NYI83765.1"/>
    <property type="molecule type" value="Genomic_DNA"/>
</dbReference>